<feature type="coiled-coil region" evidence="4">
    <location>
        <begin position="86"/>
        <end position="113"/>
    </location>
</feature>
<evidence type="ECO:0000256" key="3">
    <source>
        <dbReference type="PIRNR" id="PIRNR016477"/>
    </source>
</evidence>
<comment type="similarity">
    <text evidence="1 3">Belongs to the prefoldin subunit beta family.</text>
</comment>
<keyword evidence="4" id="KW-0175">Coiled coil</keyword>
<accession>A0AAD3CUT7</accession>
<gene>
    <name evidence="6" type="ORF">CTEN210_07460</name>
</gene>
<evidence type="ECO:0000313" key="6">
    <source>
        <dbReference type="EMBL" id="GFH50984.1"/>
    </source>
</evidence>
<comment type="caution">
    <text evidence="6">The sequence shown here is derived from an EMBL/GenBank/DDBJ whole genome shotgun (WGS) entry which is preliminary data.</text>
</comment>
<keyword evidence="2 3" id="KW-0143">Chaperone</keyword>
<dbReference type="InterPro" id="IPR002777">
    <property type="entry name" value="PFD_beta-like"/>
</dbReference>
<comment type="function">
    <text evidence="3">Binds specifically to cytosolic chaperonin (c-CPN) and transfers target proteins to it. Binds to nascent polypeptide chain and promotes folding in an environment in which there are many competing pathways for nonnative proteins.</text>
</comment>
<dbReference type="SUPFAM" id="SSF46579">
    <property type="entry name" value="Prefoldin"/>
    <property type="match status" value="1"/>
</dbReference>
<dbReference type="AlphaFoldDB" id="A0AAD3CUT7"/>
<dbReference type="PANTHER" id="PTHR21100">
    <property type="entry name" value="PREFOLDIN SUBUNIT 4"/>
    <property type="match status" value="1"/>
</dbReference>
<evidence type="ECO:0000256" key="5">
    <source>
        <dbReference type="SAM" id="MobiDB-lite"/>
    </source>
</evidence>
<evidence type="ECO:0000313" key="7">
    <source>
        <dbReference type="Proteomes" id="UP001054902"/>
    </source>
</evidence>
<proteinExistence type="inferred from homology"/>
<organism evidence="6 7">
    <name type="scientific">Chaetoceros tenuissimus</name>
    <dbReference type="NCBI Taxonomy" id="426638"/>
    <lineage>
        <taxon>Eukaryota</taxon>
        <taxon>Sar</taxon>
        <taxon>Stramenopiles</taxon>
        <taxon>Ochrophyta</taxon>
        <taxon>Bacillariophyta</taxon>
        <taxon>Coscinodiscophyceae</taxon>
        <taxon>Chaetocerotophycidae</taxon>
        <taxon>Chaetocerotales</taxon>
        <taxon>Chaetocerotaceae</taxon>
        <taxon>Chaetoceros</taxon>
    </lineage>
</organism>
<evidence type="ECO:0000256" key="2">
    <source>
        <dbReference type="ARBA" id="ARBA00023186"/>
    </source>
</evidence>
<dbReference type="EMBL" id="BLLK01000045">
    <property type="protein sequence ID" value="GFH50984.1"/>
    <property type="molecule type" value="Genomic_DNA"/>
</dbReference>
<feature type="coiled-coil region" evidence="4">
    <location>
        <begin position="30"/>
        <end position="57"/>
    </location>
</feature>
<evidence type="ECO:0000256" key="1">
    <source>
        <dbReference type="ARBA" id="ARBA00008045"/>
    </source>
</evidence>
<sequence length="134" mass="15263">MSSSGGAMLTREEESEAEVRREDQENINKFGRLNARLHDCREELASLKKKLEQMDDASTELMMGSGDSVMLNLGNAFFEIEEEEATEFCEEEVNTMQEIVDKLEEEESDILDEQKVLKGLLYGRFGKSINLEDS</sequence>
<dbReference type="PIRSF" id="PIRSF016477">
    <property type="entry name" value="Prefoldin_subunit_4"/>
    <property type="match status" value="1"/>
</dbReference>
<evidence type="ECO:0000256" key="4">
    <source>
        <dbReference type="SAM" id="Coils"/>
    </source>
</evidence>
<dbReference type="PANTHER" id="PTHR21100:SF9">
    <property type="entry name" value="PREFOLDIN SUBUNIT 4"/>
    <property type="match status" value="1"/>
</dbReference>
<dbReference type="GO" id="GO:0006457">
    <property type="term" value="P:protein folding"/>
    <property type="evidence" value="ECO:0007669"/>
    <property type="project" value="UniProtKB-UniRule"/>
</dbReference>
<comment type="subunit">
    <text evidence="3">Heterohexamer of two PFD-alpha type and four PFD-beta type subunits.</text>
</comment>
<protein>
    <recommendedName>
        <fullName evidence="3">Prefoldin subunit 4</fullName>
    </recommendedName>
</protein>
<dbReference type="Pfam" id="PF01920">
    <property type="entry name" value="Prefoldin_2"/>
    <property type="match status" value="1"/>
</dbReference>
<feature type="region of interest" description="Disordered" evidence="5">
    <location>
        <begin position="1"/>
        <end position="23"/>
    </location>
</feature>
<reference evidence="6 7" key="1">
    <citation type="journal article" date="2021" name="Sci. Rep.">
        <title>The genome of the diatom Chaetoceros tenuissimus carries an ancient integrated fragment of an extant virus.</title>
        <authorList>
            <person name="Hongo Y."/>
            <person name="Kimura K."/>
            <person name="Takaki Y."/>
            <person name="Yoshida Y."/>
            <person name="Baba S."/>
            <person name="Kobayashi G."/>
            <person name="Nagasaki K."/>
            <person name="Hano T."/>
            <person name="Tomaru Y."/>
        </authorList>
    </citation>
    <scope>NUCLEOTIDE SEQUENCE [LARGE SCALE GENOMIC DNA]</scope>
    <source>
        <strain evidence="6 7">NIES-3715</strain>
    </source>
</reference>
<dbReference type="Proteomes" id="UP001054902">
    <property type="component" value="Unassembled WGS sequence"/>
</dbReference>
<keyword evidence="7" id="KW-1185">Reference proteome</keyword>
<dbReference type="InterPro" id="IPR016661">
    <property type="entry name" value="PFDN4"/>
</dbReference>
<dbReference type="GO" id="GO:0016272">
    <property type="term" value="C:prefoldin complex"/>
    <property type="evidence" value="ECO:0007669"/>
    <property type="project" value="UniProtKB-UniRule"/>
</dbReference>
<dbReference type="GO" id="GO:0051082">
    <property type="term" value="F:unfolded protein binding"/>
    <property type="evidence" value="ECO:0007669"/>
    <property type="project" value="InterPro"/>
</dbReference>
<dbReference type="GO" id="GO:0005737">
    <property type="term" value="C:cytoplasm"/>
    <property type="evidence" value="ECO:0007669"/>
    <property type="project" value="TreeGrafter"/>
</dbReference>
<name>A0AAD3CUT7_9STRA</name>